<comment type="catalytic activity">
    <reaction evidence="1">
        <text>a monocarboxylic acid amide + H2O = a monocarboxylate + NH4(+)</text>
        <dbReference type="Rhea" id="RHEA:12020"/>
        <dbReference type="ChEBI" id="CHEBI:15377"/>
        <dbReference type="ChEBI" id="CHEBI:28938"/>
        <dbReference type="ChEBI" id="CHEBI:35757"/>
        <dbReference type="ChEBI" id="CHEBI:83628"/>
        <dbReference type="EC" id="3.5.1.4"/>
    </reaction>
</comment>
<keyword evidence="6" id="KW-1185">Reference proteome</keyword>
<dbReference type="RefSeq" id="WP_219850184.1">
    <property type="nucleotide sequence ID" value="NZ_CP059491.1"/>
</dbReference>
<evidence type="ECO:0000259" key="4">
    <source>
        <dbReference type="Pfam" id="PF01425"/>
    </source>
</evidence>
<dbReference type="PIRSF" id="PIRSF001221">
    <property type="entry name" value="Amidase_fungi"/>
    <property type="match status" value="1"/>
</dbReference>
<dbReference type="EMBL" id="CP059491">
    <property type="protein sequence ID" value="QMT01498.1"/>
    <property type="molecule type" value="Genomic_DNA"/>
</dbReference>
<dbReference type="Proteomes" id="UP000515663">
    <property type="component" value="Chromosome"/>
</dbReference>
<sequence>MTLPATELHQTTATELAGLIRSRAVSAVEVTEAALARIDALDDRLHAFVELTDKSARLQAAAVDAALDRGEDLGPLAGVPIAVKDLIATAGVPTRNGSVAYRDWVPAEDDVVVERVKNAGAVILGKTTVPEFGYSGVGHSPVSPAARNPWNPELTPGGSSAGSGVAVATGMAPLALGSDGGGSVRIPASLCGLVGFKASMGRVPLYPGCRDERYPGVSSWETLEHIGPITRSTADAALLMSVIAGPDPRDRHSLPAGDVDWRASVSEEAIAAAVTGKTIGYTADFGLFTIDRRVRDAVGKAVQVFESLGARVVPIDPVIDDPSPHFWPLVLADTDLSGMRRLVDVYGGQMSPHLVELLTRPWTAEDLTDAQMGRKRLVNQMWKVMSGIDLLVTPTLSVPAFPVGSQGPELIDGQMVNSGSWMGFLGMFNMTGQPAVSVPAGFTDDGLPIGMQIVGPHLGDAAVLSAAAAFESARPWADRWPELSFPTTAATQEVTR</sequence>
<dbReference type="EC" id="3.5.1.4" evidence="3"/>
<dbReference type="Gene3D" id="3.90.1300.10">
    <property type="entry name" value="Amidase signature (AS) domain"/>
    <property type="match status" value="1"/>
</dbReference>
<evidence type="ECO:0000256" key="3">
    <source>
        <dbReference type="ARBA" id="ARBA00012922"/>
    </source>
</evidence>
<evidence type="ECO:0000313" key="6">
    <source>
        <dbReference type="Proteomes" id="UP000515663"/>
    </source>
</evidence>
<evidence type="ECO:0000313" key="5">
    <source>
        <dbReference type="EMBL" id="QMT01498.1"/>
    </source>
</evidence>
<organism evidence="5 6">
    <name type="scientific">Gordonia jinghuaiqii</name>
    <dbReference type="NCBI Taxonomy" id="2758710"/>
    <lineage>
        <taxon>Bacteria</taxon>
        <taxon>Bacillati</taxon>
        <taxon>Actinomycetota</taxon>
        <taxon>Actinomycetes</taxon>
        <taxon>Mycobacteriales</taxon>
        <taxon>Gordoniaceae</taxon>
        <taxon>Gordonia</taxon>
    </lineage>
</organism>
<dbReference type="KEGG" id="gji:H1R19_22240"/>
<evidence type="ECO:0000256" key="2">
    <source>
        <dbReference type="ARBA" id="ARBA00009199"/>
    </source>
</evidence>
<dbReference type="PANTHER" id="PTHR11895:SF7">
    <property type="entry name" value="GLUTAMYL-TRNA(GLN) AMIDOTRANSFERASE SUBUNIT A, MITOCHONDRIAL"/>
    <property type="match status" value="1"/>
</dbReference>
<dbReference type="GO" id="GO:0004040">
    <property type="term" value="F:amidase activity"/>
    <property type="evidence" value="ECO:0007669"/>
    <property type="project" value="UniProtKB-EC"/>
</dbReference>
<feature type="domain" description="Amidase" evidence="4">
    <location>
        <begin position="29"/>
        <end position="464"/>
    </location>
</feature>
<dbReference type="InterPro" id="IPR000120">
    <property type="entry name" value="Amidase"/>
</dbReference>
<gene>
    <name evidence="5" type="ORF">H1R19_22240</name>
</gene>
<dbReference type="PANTHER" id="PTHR11895">
    <property type="entry name" value="TRANSAMIDASE"/>
    <property type="match status" value="1"/>
</dbReference>
<reference evidence="6" key="1">
    <citation type="submission" date="2020-07" db="EMBL/GenBank/DDBJ databases">
        <title>novel species isolated from the respiratory tract of Marmot.</title>
        <authorList>
            <person name="Zhang G."/>
        </authorList>
    </citation>
    <scope>NUCLEOTIDE SEQUENCE [LARGE SCALE GENOMIC DNA]</scope>
    <source>
        <strain evidence="6">686</strain>
    </source>
</reference>
<accession>A0A7D7LWI6</accession>
<proteinExistence type="inferred from homology"/>
<dbReference type="AlphaFoldDB" id="A0A7D7LWI6"/>
<evidence type="ECO:0000256" key="1">
    <source>
        <dbReference type="ARBA" id="ARBA00001311"/>
    </source>
</evidence>
<name>A0A7D7LWI6_9ACTN</name>
<dbReference type="InterPro" id="IPR023631">
    <property type="entry name" value="Amidase_dom"/>
</dbReference>
<comment type="similarity">
    <text evidence="2">Belongs to the amidase family.</text>
</comment>
<protein>
    <recommendedName>
        <fullName evidence="3">amidase</fullName>
        <ecNumber evidence="3">3.5.1.4</ecNumber>
    </recommendedName>
</protein>
<dbReference type="InterPro" id="IPR036928">
    <property type="entry name" value="AS_sf"/>
</dbReference>
<dbReference type="Pfam" id="PF01425">
    <property type="entry name" value="Amidase"/>
    <property type="match status" value="1"/>
</dbReference>
<dbReference type="SUPFAM" id="SSF75304">
    <property type="entry name" value="Amidase signature (AS) enzymes"/>
    <property type="match status" value="1"/>
</dbReference>